<evidence type="ECO:0000313" key="6">
    <source>
        <dbReference type="EMBL" id="KAL1130488.1"/>
    </source>
</evidence>
<evidence type="ECO:0000256" key="2">
    <source>
        <dbReference type="ARBA" id="ARBA00022588"/>
    </source>
</evidence>
<protein>
    <submittedName>
        <fullName evidence="6">Uncharacterized protein</fullName>
    </submittedName>
</protein>
<organism evidence="6 7">
    <name type="scientific">Ranatra chinensis</name>
    <dbReference type="NCBI Taxonomy" id="642074"/>
    <lineage>
        <taxon>Eukaryota</taxon>
        <taxon>Metazoa</taxon>
        <taxon>Ecdysozoa</taxon>
        <taxon>Arthropoda</taxon>
        <taxon>Hexapoda</taxon>
        <taxon>Insecta</taxon>
        <taxon>Pterygota</taxon>
        <taxon>Neoptera</taxon>
        <taxon>Paraneoptera</taxon>
        <taxon>Hemiptera</taxon>
        <taxon>Heteroptera</taxon>
        <taxon>Panheteroptera</taxon>
        <taxon>Nepomorpha</taxon>
        <taxon>Nepidae</taxon>
        <taxon>Ranatrinae</taxon>
        <taxon>Ranatra</taxon>
    </lineage>
</organism>
<comment type="caution">
    <text evidence="6">The sequence shown here is derived from an EMBL/GenBank/DDBJ whole genome shotgun (WGS) entry which is preliminary data.</text>
</comment>
<evidence type="ECO:0000259" key="4">
    <source>
        <dbReference type="SMART" id="SM00644"/>
    </source>
</evidence>
<dbReference type="Gene3D" id="3.40.80.10">
    <property type="entry name" value="Peptidoglycan recognition protein-like"/>
    <property type="match status" value="3"/>
</dbReference>
<dbReference type="GO" id="GO:0045087">
    <property type="term" value="P:innate immune response"/>
    <property type="evidence" value="ECO:0007669"/>
    <property type="project" value="UniProtKB-KW"/>
</dbReference>
<dbReference type="EMBL" id="JBFDAA010000007">
    <property type="protein sequence ID" value="KAL1130488.1"/>
    <property type="molecule type" value="Genomic_DNA"/>
</dbReference>
<feature type="domain" description="N-acetylmuramoyl-L-alanine amidase" evidence="4">
    <location>
        <begin position="172"/>
        <end position="308"/>
    </location>
</feature>
<dbReference type="PANTHER" id="PTHR11022:SF41">
    <property type="entry name" value="PEPTIDOGLYCAN-RECOGNITION PROTEIN LC-RELATED"/>
    <property type="match status" value="1"/>
</dbReference>
<evidence type="ECO:0000256" key="3">
    <source>
        <dbReference type="ARBA" id="ARBA00022859"/>
    </source>
</evidence>
<feature type="domain" description="Peptidoglycan recognition protein family" evidence="5">
    <location>
        <begin position="160"/>
        <end position="301"/>
    </location>
</feature>
<comment type="similarity">
    <text evidence="1">Belongs to the N-acetylmuramoyl-L-alanine amidase 2 family.</text>
</comment>
<evidence type="ECO:0000256" key="1">
    <source>
        <dbReference type="ARBA" id="ARBA00007553"/>
    </source>
</evidence>
<dbReference type="CDD" id="cd06583">
    <property type="entry name" value="PGRP"/>
    <property type="match status" value="3"/>
</dbReference>
<dbReference type="SMART" id="SM00701">
    <property type="entry name" value="PGRP"/>
    <property type="match status" value="3"/>
</dbReference>
<dbReference type="Proteomes" id="UP001558652">
    <property type="component" value="Unassembled WGS sequence"/>
</dbReference>
<dbReference type="FunFam" id="3.40.80.10:FF:000001">
    <property type="entry name" value="Peptidoglycan recognition protein 1"/>
    <property type="match status" value="1"/>
</dbReference>
<proteinExistence type="inferred from homology"/>
<feature type="domain" description="N-acetylmuramoyl-L-alanine amidase" evidence="4">
    <location>
        <begin position="316"/>
        <end position="453"/>
    </location>
</feature>
<feature type="domain" description="Peptidoglycan recognition protein family" evidence="5">
    <location>
        <begin position="5"/>
        <end position="148"/>
    </location>
</feature>
<keyword evidence="2" id="KW-0399">Innate immunity</keyword>
<dbReference type="SMART" id="SM00644">
    <property type="entry name" value="Ami_2"/>
    <property type="match status" value="3"/>
</dbReference>
<evidence type="ECO:0000313" key="7">
    <source>
        <dbReference type="Proteomes" id="UP001558652"/>
    </source>
</evidence>
<dbReference type="PANTHER" id="PTHR11022">
    <property type="entry name" value="PEPTIDOGLYCAN RECOGNITION PROTEIN"/>
    <property type="match status" value="1"/>
</dbReference>
<dbReference type="Pfam" id="PF01510">
    <property type="entry name" value="Amidase_2"/>
    <property type="match status" value="3"/>
</dbReference>
<dbReference type="InterPro" id="IPR006619">
    <property type="entry name" value="PGRP_domain_met/bac"/>
</dbReference>
<keyword evidence="7" id="KW-1185">Reference proteome</keyword>
<dbReference type="InterPro" id="IPR015510">
    <property type="entry name" value="PGRP"/>
</dbReference>
<accession>A0ABD0YGS5</accession>
<name>A0ABD0YGS5_9HEMI</name>
<dbReference type="InterPro" id="IPR002502">
    <property type="entry name" value="Amidase_domain"/>
</dbReference>
<dbReference type="AlphaFoldDB" id="A0ABD0YGS5"/>
<evidence type="ECO:0000259" key="5">
    <source>
        <dbReference type="SMART" id="SM00701"/>
    </source>
</evidence>
<dbReference type="InterPro" id="IPR036505">
    <property type="entry name" value="Amidase/PGRP_sf"/>
</dbReference>
<keyword evidence="3" id="KW-0391">Immunity</keyword>
<feature type="domain" description="N-acetylmuramoyl-L-alanine amidase" evidence="4">
    <location>
        <begin position="17"/>
        <end position="153"/>
    </location>
</feature>
<reference evidence="6 7" key="1">
    <citation type="submission" date="2024-07" db="EMBL/GenBank/DDBJ databases">
        <title>Chromosome-level genome assembly of the water stick insect Ranatra chinensis (Heteroptera: Nepidae).</title>
        <authorList>
            <person name="Liu X."/>
        </authorList>
    </citation>
    <scope>NUCLEOTIDE SEQUENCE [LARGE SCALE GENOMIC DNA]</scope>
    <source>
        <strain evidence="6">Cailab_2021Rc</strain>
        <tissue evidence="6">Muscle</tissue>
    </source>
</reference>
<gene>
    <name evidence="6" type="ORF">AAG570_011736</name>
</gene>
<feature type="domain" description="Peptidoglycan recognition protein family" evidence="5">
    <location>
        <begin position="302"/>
        <end position="447"/>
    </location>
</feature>
<dbReference type="SUPFAM" id="SSF55846">
    <property type="entry name" value="N-acetylmuramoyl-L-alanine amidase-like"/>
    <property type="match status" value="3"/>
</dbReference>
<sequence length="483" mass="53627">MNLEDRTYNRTVWKADVPAEEAAPLAQCPAPYAIVQHTGGRPCATREECSEVVRVIQSGQMSNKWSDIAYNFLVGGDGFVYEGRGWNRTGGHSKKLNRWSIGVAFIGTFTTYLPTKRQLDAFDLLLKGGVLMNQLAPNYTLLLHSQISVNDPILPSNSTLKLIRRKQWDTKYDNIDRLSEVPPPFVVVIHTVTGNCTTVFECSSIVRNLQVGHIGRGYDDIGYNFLVGGDGNVYVGRGWTKRGAHSIPMNGNSIGLAFIGNFNKAPPTRPQLKAAKRFLEEGEAFGKLKRNYTVLLQKNGTERFVTRGEWFALIKTDYYKIPPLTEFPAPFVVIIHTTGSNCFTQQTCSVAVKNIQADHLSRGWGDIGYNFLVGGDGYIYEGLGWNKKGAHTIALNARSIGVAFIGNFMLEPPPKVQTHAAQLLLKIGEENGKLRSNYTLLAHRQVANTLSPGTMLTEEIKKWPHWGVCDGECAQLVDKYGQK</sequence>